<dbReference type="OrthoDB" id="9808289at2"/>
<dbReference type="GO" id="GO:0046677">
    <property type="term" value="P:response to antibiotic"/>
    <property type="evidence" value="ECO:0007669"/>
    <property type="project" value="UniProtKB-UniRule"/>
</dbReference>
<comment type="similarity">
    <text evidence="2 17">Belongs to the UppP family.</text>
</comment>
<evidence type="ECO:0000256" key="13">
    <source>
        <dbReference type="ARBA" id="ARBA00023316"/>
    </source>
</evidence>
<evidence type="ECO:0000256" key="5">
    <source>
        <dbReference type="ARBA" id="ARBA00022475"/>
    </source>
</evidence>
<evidence type="ECO:0000256" key="1">
    <source>
        <dbReference type="ARBA" id="ARBA00004651"/>
    </source>
</evidence>
<evidence type="ECO:0000256" key="3">
    <source>
        <dbReference type="ARBA" id="ARBA00012374"/>
    </source>
</evidence>
<evidence type="ECO:0000256" key="8">
    <source>
        <dbReference type="ARBA" id="ARBA00022960"/>
    </source>
</evidence>
<dbReference type="EC" id="3.6.1.27" evidence="3 17"/>
<comment type="subcellular location">
    <subcellularLocation>
        <location evidence="1 17">Cell membrane</location>
        <topology evidence="1 17">Multi-pass membrane protein</topology>
    </subcellularLocation>
</comment>
<feature type="transmembrane region" description="Helical" evidence="17">
    <location>
        <begin position="45"/>
        <end position="63"/>
    </location>
</feature>
<keyword evidence="11 17" id="KW-0472">Membrane</keyword>
<evidence type="ECO:0000313" key="19">
    <source>
        <dbReference type="Proteomes" id="UP000448867"/>
    </source>
</evidence>
<sequence length="269" mass="29828">MSILEAILFGIVQGISEFLPISSTAHIIITQFILGYQFPGLAFEIWLHFASILAVVIYFYKDLWNLIKGFFLFLGGRRSKENRIAYYFGLYIIAATLITGFLGILLEGIVSETMKTPAFISITLSITGIMIIITERFRKYGDRREEEMSFKDAAVVGIGQAIAVLPGISRSGATLIPALWLGLNRETAVKFSFFLVIPVILGSTLLQFSSADANLIASIGILPLLVSFVTTFIFSLIGIIWLIKLLQKSKLSYFALYCFVLAAAVYLYA</sequence>
<proteinExistence type="inferred from homology"/>
<evidence type="ECO:0000256" key="7">
    <source>
        <dbReference type="ARBA" id="ARBA00022801"/>
    </source>
</evidence>
<feature type="transmembrane region" description="Helical" evidence="17">
    <location>
        <begin position="118"/>
        <end position="134"/>
    </location>
</feature>
<keyword evidence="8 17" id="KW-0133">Cell shape</keyword>
<evidence type="ECO:0000256" key="2">
    <source>
        <dbReference type="ARBA" id="ARBA00010621"/>
    </source>
</evidence>
<accession>A0A7X2J326</accession>
<feature type="transmembrane region" description="Helical" evidence="17">
    <location>
        <begin position="250"/>
        <end position="268"/>
    </location>
</feature>
<reference evidence="18 19" key="1">
    <citation type="submission" date="2019-11" db="EMBL/GenBank/DDBJ databases">
        <title>Bacillus lacus genome.</title>
        <authorList>
            <person name="Allen C.J."/>
            <person name="Newman J.D."/>
        </authorList>
    </citation>
    <scope>NUCLEOTIDE SEQUENCE [LARGE SCALE GENOMIC DNA]</scope>
    <source>
        <strain evidence="18 19">KCTC 33946</strain>
    </source>
</reference>
<comment type="catalytic activity">
    <reaction evidence="16 17">
        <text>di-trans,octa-cis-undecaprenyl diphosphate + H2O = di-trans,octa-cis-undecaprenyl phosphate + phosphate + H(+)</text>
        <dbReference type="Rhea" id="RHEA:28094"/>
        <dbReference type="ChEBI" id="CHEBI:15377"/>
        <dbReference type="ChEBI" id="CHEBI:15378"/>
        <dbReference type="ChEBI" id="CHEBI:43474"/>
        <dbReference type="ChEBI" id="CHEBI:58405"/>
        <dbReference type="ChEBI" id="CHEBI:60392"/>
        <dbReference type="EC" id="3.6.1.27"/>
    </reaction>
</comment>
<dbReference type="InterPro" id="IPR003824">
    <property type="entry name" value="UppP"/>
</dbReference>
<comment type="miscellaneous">
    <text evidence="17">Bacitracin is thought to be involved in the inhibition of peptidoglycan synthesis by sequestering undecaprenyl diphosphate, thereby reducing the pool of lipid carrier available.</text>
</comment>
<dbReference type="GO" id="GO:0005886">
    <property type="term" value="C:plasma membrane"/>
    <property type="evidence" value="ECO:0007669"/>
    <property type="project" value="UniProtKB-SubCell"/>
</dbReference>
<evidence type="ECO:0000256" key="6">
    <source>
        <dbReference type="ARBA" id="ARBA00022692"/>
    </source>
</evidence>
<comment type="function">
    <text evidence="17">Catalyzes the dephosphorylation of undecaprenyl diphosphate (UPP). Confers resistance to bacitracin.</text>
</comment>
<dbReference type="AlphaFoldDB" id="A0A7X2J326"/>
<feature type="transmembrane region" description="Helical" evidence="17">
    <location>
        <begin position="7"/>
        <end position="33"/>
    </location>
</feature>
<dbReference type="PANTHER" id="PTHR30622:SF2">
    <property type="entry name" value="UNDECAPRENYL-DIPHOSPHATASE"/>
    <property type="match status" value="1"/>
</dbReference>
<keyword evidence="9 17" id="KW-0573">Peptidoglycan synthesis</keyword>
<gene>
    <name evidence="17" type="primary">uppP</name>
    <name evidence="18" type="ORF">GJU40_19960</name>
</gene>
<keyword evidence="7 17" id="KW-0378">Hydrolase</keyword>
<feature type="transmembrane region" description="Helical" evidence="17">
    <location>
        <begin position="191"/>
        <end position="209"/>
    </location>
</feature>
<evidence type="ECO:0000256" key="11">
    <source>
        <dbReference type="ARBA" id="ARBA00023136"/>
    </source>
</evidence>
<dbReference type="GO" id="GO:0071555">
    <property type="term" value="P:cell wall organization"/>
    <property type="evidence" value="ECO:0007669"/>
    <property type="project" value="UniProtKB-KW"/>
</dbReference>
<protein>
    <recommendedName>
        <fullName evidence="4 17">Undecaprenyl-diphosphatase</fullName>
        <ecNumber evidence="3 17">3.6.1.27</ecNumber>
    </recommendedName>
    <alternativeName>
        <fullName evidence="15 17">Bacitracin resistance protein</fullName>
    </alternativeName>
    <alternativeName>
        <fullName evidence="14 17">Undecaprenyl pyrophosphate phosphatase</fullName>
    </alternativeName>
</protein>
<evidence type="ECO:0000256" key="16">
    <source>
        <dbReference type="ARBA" id="ARBA00047594"/>
    </source>
</evidence>
<dbReference type="PANTHER" id="PTHR30622">
    <property type="entry name" value="UNDECAPRENYL-DIPHOSPHATASE"/>
    <property type="match status" value="1"/>
</dbReference>
<keyword evidence="10 17" id="KW-1133">Transmembrane helix</keyword>
<dbReference type="GO" id="GO:0050380">
    <property type="term" value="F:undecaprenyl-diphosphatase activity"/>
    <property type="evidence" value="ECO:0007669"/>
    <property type="project" value="UniProtKB-UniRule"/>
</dbReference>
<evidence type="ECO:0000256" key="4">
    <source>
        <dbReference type="ARBA" id="ARBA00021581"/>
    </source>
</evidence>
<evidence type="ECO:0000256" key="17">
    <source>
        <dbReference type="HAMAP-Rule" id="MF_01006"/>
    </source>
</evidence>
<dbReference type="Proteomes" id="UP000448867">
    <property type="component" value="Unassembled WGS sequence"/>
</dbReference>
<keyword evidence="12 17" id="KW-0046">Antibiotic resistance</keyword>
<evidence type="ECO:0000256" key="12">
    <source>
        <dbReference type="ARBA" id="ARBA00023251"/>
    </source>
</evidence>
<organism evidence="18 19">
    <name type="scientific">Metabacillus lacus</name>
    <dbReference type="NCBI Taxonomy" id="1983721"/>
    <lineage>
        <taxon>Bacteria</taxon>
        <taxon>Bacillati</taxon>
        <taxon>Bacillota</taxon>
        <taxon>Bacilli</taxon>
        <taxon>Bacillales</taxon>
        <taxon>Bacillaceae</taxon>
        <taxon>Metabacillus</taxon>
    </lineage>
</organism>
<dbReference type="HAMAP" id="MF_01006">
    <property type="entry name" value="Undec_diphosphatase"/>
    <property type="match status" value="1"/>
</dbReference>
<dbReference type="GO" id="GO:0008360">
    <property type="term" value="P:regulation of cell shape"/>
    <property type="evidence" value="ECO:0007669"/>
    <property type="project" value="UniProtKB-KW"/>
</dbReference>
<evidence type="ECO:0000256" key="15">
    <source>
        <dbReference type="ARBA" id="ARBA00032932"/>
    </source>
</evidence>
<feature type="transmembrane region" description="Helical" evidence="17">
    <location>
        <begin position="215"/>
        <end position="243"/>
    </location>
</feature>
<keyword evidence="5 17" id="KW-1003">Cell membrane</keyword>
<dbReference type="RefSeq" id="WP_154309844.1">
    <property type="nucleotide sequence ID" value="NZ_WKKI01000087.1"/>
</dbReference>
<keyword evidence="6 17" id="KW-0812">Transmembrane</keyword>
<keyword evidence="19" id="KW-1185">Reference proteome</keyword>
<evidence type="ECO:0000313" key="18">
    <source>
        <dbReference type="EMBL" id="MRX74399.1"/>
    </source>
</evidence>
<dbReference type="EMBL" id="WKKI01000087">
    <property type="protein sequence ID" value="MRX74399.1"/>
    <property type="molecule type" value="Genomic_DNA"/>
</dbReference>
<keyword evidence="13 17" id="KW-0961">Cell wall biogenesis/degradation</keyword>
<feature type="transmembrane region" description="Helical" evidence="17">
    <location>
        <begin position="84"/>
        <end position="106"/>
    </location>
</feature>
<name>A0A7X2J326_9BACI</name>
<evidence type="ECO:0000256" key="10">
    <source>
        <dbReference type="ARBA" id="ARBA00022989"/>
    </source>
</evidence>
<dbReference type="GO" id="GO:0009252">
    <property type="term" value="P:peptidoglycan biosynthetic process"/>
    <property type="evidence" value="ECO:0007669"/>
    <property type="project" value="UniProtKB-KW"/>
</dbReference>
<comment type="caution">
    <text evidence="18">The sequence shown here is derived from an EMBL/GenBank/DDBJ whole genome shotgun (WGS) entry which is preliminary data.</text>
</comment>
<evidence type="ECO:0000256" key="9">
    <source>
        <dbReference type="ARBA" id="ARBA00022984"/>
    </source>
</evidence>
<evidence type="ECO:0000256" key="14">
    <source>
        <dbReference type="ARBA" id="ARBA00032707"/>
    </source>
</evidence>
<dbReference type="Pfam" id="PF02673">
    <property type="entry name" value="BacA"/>
    <property type="match status" value="1"/>
</dbReference>